<feature type="transmembrane region" description="Helical" evidence="1">
    <location>
        <begin position="72"/>
        <end position="96"/>
    </location>
</feature>
<dbReference type="Proteomes" id="UP000471300">
    <property type="component" value="Unassembled WGS sequence"/>
</dbReference>
<keyword evidence="1" id="KW-1133">Transmembrane helix</keyword>
<feature type="transmembrane region" description="Helical" evidence="1">
    <location>
        <begin position="108"/>
        <end position="132"/>
    </location>
</feature>
<feature type="transmembrane region" description="Helical" evidence="1">
    <location>
        <begin position="33"/>
        <end position="52"/>
    </location>
</feature>
<gene>
    <name evidence="2" type="ORF">FYL06_09145</name>
</gene>
<dbReference type="AlphaFoldDB" id="A0ABD6JC20"/>
<feature type="transmembrane region" description="Helical" evidence="1">
    <location>
        <begin position="169"/>
        <end position="193"/>
    </location>
</feature>
<feature type="transmembrane region" description="Helical" evidence="1">
    <location>
        <begin position="199"/>
        <end position="220"/>
    </location>
</feature>
<evidence type="ECO:0000256" key="1">
    <source>
        <dbReference type="SAM" id="Phobius"/>
    </source>
</evidence>
<protein>
    <submittedName>
        <fullName evidence="2">Beta-carotene 15,15'-monooxygenase</fullName>
    </submittedName>
</protein>
<sequence length="272" mass="31512">MFNFTYKEISKYIRKKDIDTVLSFSYSGFFKKFGVFILAMGFVFGLYAVGIGPAQGDWGETGNMVARILLDIVGPLVKISDCIFFLMLLAWVVIPYYNRGIAAVQGSLIGLVWCLTTFFSISSIITLVLVIVQGWISFFIQLFIMFIYFCVSAYYWFMKIHAKKPIVNNTSIIIWTILLLLIIDILMIIYVIVTKHVKIELALLSTMYILYIPLIAMLFYQLDRFFKVIYIQKYNEKFRVAYKIPDKEWWFTADAAAKHPRVYPPARDDAQG</sequence>
<comment type="caution">
    <text evidence="2">The sequence shown here is derived from an EMBL/GenBank/DDBJ whole genome shotgun (WGS) entry which is preliminary data.</text>
</comment>
<proteinExistence type="predicted"/>
<keyword evidence="1" id="KW-0472">Membrane</keyword>
<evidence type="ECO:0000313" key="3">
    <source>
        <dbReference type="Proteomes" id="UP000471300"/>
    </source>
</evidence>
<accession>A0ABD6JC20</accession>
<dbReference type="RefSeq" id="WP_161052942.1">
    <property type="nucleotide sequence ID" value="NZ_VSTU01000023.1"/>
</dbReference>
<keyword evidence="1" id="KW-0812">Transmembrane</keyword>
<name>A0ABD6JC20_9LACO</name>
<reference evidence="2 3" key="1">
    <citation type="journal article" date="2020" name="Food Funct.">
        <title>Screening of Lactobacillus salivarius strains from the feces of Chinese populations and the evaluation of their effects against intestinal inflammation in mice.</title>
        <authorList>
            <person name="Zhai Q."/>
            <person name="Shen X."/>
            <person name="Cen S."/>
            <person name="Zhang C."/>
            <person name="Tian F."/>
            <person name="Zhao J."/>
            <person name="Zhang H."/>
            <person name="Xue Y."/>
            <person name="Chen W."/>
        </authorList>
    </citation>
    <scope>NUCLEOTIDE SEQUENCE [LARGE SCALE GENOMIC DNA]</scope>
    <source>
        <strain evidence="2 3">FZJTZ28M4.scaf</strain>
    </source>
</reference>
<evidence type="ECO:0000313" key="2">
    <source>
        <dbReference type="EMBL" id="MYZ67098.1"/>
    </source>
</evidence>
<dbReference type="EMBL" id="VSTU01000023">
    <property type="protein sequence ID" value="MYZ67098.1"/>
    <property type="molecule type" value="Genomic_DNA"/>
</dbReference>
<feature type="transmembrane region" description="Helical" evidence="1">
    <location>
        <begin position="138"/>
        <end position="157"/>
    </location>
</feature>
<organism evidence="2 3">
    <name type="scientific">Ligilactobacillus salivarius</name>
    <dbReference type="NCBI Taxonomy" id="1624"/>
    <lineage>
        <taxon>Bacteria</taxon>
        <taxon>Bacillati</taxon>
        <taxon>Bacillota</taxon>
        <taxon>Bacilli</taxon>
        <taxon>Lactobacillales</taxon>
        <taxon>Lactobacillaceae</taxon>
        <taxon>Ligilactobacillus</taxon>
    </lineage>
</organism>